<evidence type="ECO:0000256" key="1">
    <source>
        <dbReference type="ARBA" id="ARBA00022729"/>
    </source>
</evidence>
<dbReference type="Proteomes" id="UP001153269">
    <property type="component" value="Unassembled WGS sequence"/>
</dbReference>
<evidence type="ECO:0000313" key="4">
    <source>
        <dbReference type="Proteomes" id="UP001153269"/>
    </source>
</evidence>
<dbReference type="InterPro" id="IPR051099">
    <property type="entry name" value="AGR/TXD"/>
</dbReference>
<keyword evidence="1" id="KW-0732">Signal</keyword>
<dbReference type="Gene3D" id="3.40.30.10">
    <property type="entry name" value="Glutaredoxin"/>
    <property type="match status" value="1"/>
</dbReference>
<name>A0A9N7TGG5_PLEPL</name>
<dbReference type="GO" id="GO:0005783">
    <property type="term" value="C:endoplasmic reticulum"/>
    <property type="evidence" value="ECO:0007669"/>
    <property type="project" value="TreeGrafter"/>
</dbReference>
<evidence type="ECO:0000313" key="3">
    <source>
        <dbReference type="EMBL" id="CAB1412460.1"/>
    </source>
</evidence>
<accession>A0A9N7TGG5</accession>
<comment type="caution">
    <text evidence="3">The sequence shown here is derived from an EMBL/GenBank/DDBJ whole genome shotgun (WGS) entry which is preliminary data.</text>
</comment>
<sequence>MLYFARGNTGEDKSRRLLLLAVEGSQRKGSDAPLGPARFAHRHLCRCRGANQKESGESGESQGPVKRMGEKYTWVKDYEEGLLNSAVIKKPLMVIHHREDCPHSEALKKAFVAEKNIQKMAKLNFIMLNLVEEPEDENMSPDGFYVPRILFVDPSMRVRINIVGKYNNRLYAYEPDDMEILAQNMKKAKVLLHTEL</sequence>
<dbReference type="SUPFAM" id="SSF52833">
    <property type="entry name" value="Thioredoxin-like"/>
    <property type="match status" value="1"/>
</dbReference>
<dbReference type="InterPro" id="IPR036249">
    <property type="entry name" value="Thioredoxin-like_sf"/>
</dbReference>
<dbReference type="PANTHER" id="PTHR15337:SF5">
    <property type="entry name" value="ANTERIOR GRADIENT PROTEIN 3"/>
    <property type="match status" value="1"/>
</dbReference>
<gene>
    <name evidence="3" type="ORF">PLEPLA_LOCUS152</name>
</gene>
<reference evidence="3" key="1">
    <citation type="submission" date="2020-03" db="EMBL/GenBank/DDBJ databases">
        <authorList>
            <person name="Weist P."/>
        </authorList>
    </citation>
    <scope>NUCLEOTIDE SEQUENCE</scope>
</reference>
<dbReference type="Pfam" id="PF13899">
    <property type="entry name" value="Thioredoxin_7"/>
    <property type="match status" value="1"/>
</dbReference>
<dbReference type="AlphaFoldDB" id="A0A9N7TGG5"/>
<dbReference type="FunFam" id="3.40.30.10:FF:000036">
    <property type="entry name" value="anterior gradient protein 2 homolog"/>
    <property type="match status" value="1"/>
</dbReference>
<dbReference type="EMBL" id="CADEAL010000003">
    <property type="protein sequence ID" value="CAB1412460.1"/>
    <property type="molecule type" value="Genomic_DNA"/>
</dbReference>
<proteinExistence type="inferred from homology"/>
<keyword evidence="4" id="KW-1185">Reference proteome</keyword>
<evidence type="ECO:0000256" key="2">
    <source>
        <dbReference type="ARBA" id="ARBA00038124"/>
    </source>
</evidence>
<comment type="similarity">
    <text evidence="2">Belongs to the AGR family.</text>
</comment>
<organism evidence="3 4">
    <name type="scientific">Pleuronectes platessa</name>
    <name type="common">European plaice</name>
    <dbReference type="NCBI Taxonomy" id="8262"/>
    <lineage>
        <taxon>Eukaryota</taxon>
        <taxon>Metazoa</taxon>
        <taxon>Chordata</taxon>
        <taxon>Craniata</taxon>
        <taxon>Vertebrata</taxon>
        <taxon>Euteleostomi</taxon>
        <taxon>Actinopterygii</taxon>
        <taxon>Neopterygii</taxon>
        <taxon>Teleostei</taxon>
        <taxon>Neoteleostei</taxon>
        <taxon>Acanthomorphata</taxon>
        <taxon>Carangaria</taxon>
        <taxon>Pleuronectiformes</taxon>
        <taxon>Pleuronectoidei</taxon>
        <taxon>Pleuronectidae</taxon>
        <taxon>Pleuronectes</taxon>
    </lineage>
</organism>
<protein>
    <submittedName>
        <fullName evidence="3">Uncharacterized protein</fullName>
    </submittedName>
</protein>
<dbReference type="PANTHER" id="PTHR15337">
    <property type="entry name" value="ANTERIOR GRADIENT PROTEIN-RELATED"/>
    <property type="match status" value="1"/>
</dbReference>